<sequence>MDTNKIDSINIEQLLNRCETGDLILYSSNSWISYFIEYFTGSQFSHISMIIKDPKYIDPSLKGLYIIESGYEPKPDPENNKIKYGVQLTPISEVIDQYKDGKMGNLYYRKLNCLRSNNFNQKIKEIHKSVHDKPYDLNILDWLKADLKFKIGNERKTNEFWCSALIGYIYHQLGFLNTDIKWTIITPKEFSYNEDPDDLKFENCILLREKLISFCV</sequence>
<dbReference type="InterPro" id="IPR038765">
    <property type="entry name" value="Papain-like_cys_pep_sf"/>
</dbReference>
<evidence type="ECO:0000313" key="1">
    <source>
        <dbReference type="EMBL" id="QHU35137.1"/>
    </source>
</evidence>
<dbReference type="PANTHER" id="PTHR47112">
    <property type="entry name" value="PX DOMAIN-CONTAINING PROTEIN"/>
    <property type="match status" value="1"/>
</dbReference>
<name>A0A6C0LWX1_9ZZZZ</name>
<proteinExistence type="predicted"/>
<dbReference type="EMBL" id="MN740583">
    <property type="protein sequence ID" value="QHU35137.1"/>
    <property type="molecule type" value="Genomic_DNA"/>
</dbReference>
<reference evidence="1" key="1">
    <citation type="journal article" date="2020" name="Nature">
        <title>Giant virus diversity and host interactions through global metagenomics.</title>
        <authorList>
            <person name="Schulz F."/>
            <person name="Roux S."/>
            <person name="Paez-Espino D."/>
            <person name="Jungbluth S."/>
            <person name="Walsh D.A."/>
            <person name="Denef V.J."/>
            <person name="McMahon K.D."/>
            <person name="Konstantinidis K.T."/>
            <person name="Eloe-Fadrosh E.A."/>
            <person name="Kyrpides N.C."/>
            <person name="Woyke T."/>
        </authorList>
    </citation>
    <scope>NUCLEOTIDE SEQUENCE</scope>
    <source>
        <strain evidence="1">GVMAG-S-1017745-26</strain>
    </source>
</reference>
<accession>A0A6C0LWX1</accession>
<organism evidence="1">
    <name type="scientific">viral metagenome</name>
    <dbReference type="NCBI Taxonomy" id="1070528"/>
    <lineage>
        <taxon>unclassified sequences</taxon>
        <taxon>metagenomes</taxon>
        <taxon>organismal metagenomes</taxon>
    </lineage>
</organism>
<dbReference type="PANTHER" id="PTHR47112:SF1">
    <property type="entry name" value="PX DOMAIN-CONTAINING PROTEIN"/>
    <property type="match status" value="1"/>
</dbReference>
<dbReference type="Gene3D" id="3.90.1720.10">
    <property type="entry name" value="endopeptidase domain like (from Nostoc punctiforme)"/>
    <property type="match status" value="1"/>
</dbReference>
<dbReference type="SUPFAM" id="SSF54001">
    <property type="entry name" value="Cysteine proteinases"/>
    <property type="match status" value="1"/>
</dbReference>
<evidence type="ECO:0008006" key="2">
    <source>
        <dbReference type="Google" id="ProtNLM"/>
    </source>
</evidence>
<protein>
    <recommendedName>
        <fullName evidence="2">Peptidase</fullName>
    </recommendedName>
</protein>
<dbReference type="AlphaFoldDB" id="A0A6C0LWX1"/>